<name>A0A9Q1QI13_9CARY</name>
<dbReference type="PANTHER" id="PTHR33240:SF17">
    <property type="entry name" value="EUKARYOTIC PEPTIDE CHAIN RELEASE FACTOR GTP-BINDING SUBUNIT-LIKE"/>
    <property type="match status" value="1"/>
</dbReference>
<accession>A0A9Q1QI13</accession>
<sequence>MSVMIETITRHVSEQVQWAIEAANSARPLPHFGYVPTAGCEPSHWEREASRSNWGGRPYSGHHDRHTTTAVRQSDCPIQGETAKSTITSTPYATHSRRTAWQNRSLHSPSRGMKSVRYKSWLLFLEAMQRGPRIMVPTIMFGRKDASRFAFPHNDPLVVEMKIANAIVGWILIDFGSSVNIITWDCLKKLTHPGCDIVPLVHPILGLGGLKKKEKKRKEKKEEEEGRTRKKRGITHRPLHYPHNPHLQKPRHQHPRDYSPHPCSITLTRRRNKLHLLGVSALFLSPLALVNIVEHCWYRVASPSSLRHSTVALTPRANTSAIVTSSSALFLLFSMALSLGYHLLRSGIPSLKDHQPRPHLLCIKQKGSKNQTKRLTNTRATNTLRKILKDQKGHRSKEEPIQRFPLTKLAPPPLRALQRFYYLSHKFGDGSGLIVLPYIELEVAGRLPLFSRGLPEGLGTFPQPDSRRTKRKSYFQYFTFDFFSMAIRKLGLLLKQYHPKWPVSLGTFWTRESETMVESCAIKCYTFGRRLVHGRIHLGDYESVPCRHEGWESDCLDRPAGTSPTRERPFLLSTDFPEVEGPSCNEELVDALSEDECLNDLSEVEEDVPPKVELVIVEATWAPGFNELRAEQGLPCVPSANNSSGDLIRETEDTRDGGILAVRLHRSAWFKKRHLIGNLFGFPILILSRDACNCLTINKGPEARELRMAPSTWGSANPSGISTSFHRDGPLPKLRLPQFVTRMAHPSLKACPPQTHECRLQVISNKTAHNTQLYGIIQQHSVECRLDHLREFKVERYSLGLEQRKGIKRTCGSPPAPDEGFPHKIGHLPSVVKRRKCHNEGINA</sequence>
<evidence type="ECO:0000313" key="2">
    <source>
        <dbReference type="EMBL" id="KAJ8441090.1"/>
    </source>
</evidence>
<evidence type="ECO:0000256" key="1">
    <source>
        <dbReference type="SAM" id="MobiDB-lite"/>
    </source>
</evidence>
<dbReference type="PANTHER" id="PTHR33240">
    <property type="entry name" value="OS08G0508500 PROTEIN"/>
    <property type="match status" value="1"/>
</dbReference>
<organism evidence="2 3">
    <name type="scientific">Carnegiea gigantea</name>
    <dbReference type="NCBI Taxonomy" id="171969"/>
    <lineage>
        <taxon>Eukaryota</taxon>
        <taxon>Viridiplantae</taxon>
        <taxon>Streptophyta</taxon>
        <taxon>Embryophyta</taxon>
        <taxon>Tracheophyta</taxon>
        <taxon>Spermatophyta</taxon>
        <taxon>Magnoliopsida</taxon>
        <taxon>eudicotyledons</taxon>
        <taxon>Gunneridae</taxon>
        <taxon>Pentapetalae</taxon>
        <taxon>Caryophyllales</taxon>
        <taxon>Cactineae</taxon>
        <taxon>Cactaceae</taxon>
        <taxon>Cactoideae</taxon>
        <taxon>Echinocereeae</taxon>
        <taxon>Carnegiea</taxon>
    </lineage>
</organism>
<comment type="caution">
    <text evidence="2">The sequence shown here is derived from an EMBL/GenBank/DDBJ whole genome shotgun (WGS) entry which is preliminary data.</text>
</comment>
<keyword evidence="3" id="KW-1185">Reference proteome</keyword>
<reference evidence="2" key="1">
    <citation type="submission" date="2022-04" db="EMBL/GenBank/DDBJ databases">
        <title>Carnegiea gigantea Genome sequencing and assembly v2.</title>
        <authorList>
            <person name="Copetti D."/>
            <person name="Sanderson M.J."/>
            <person name="Burquez A."/>
            <person name="Wojciechowski M.F."/>
        </authorList>
    </citation>
    <scope>NUCLEOTIDE SEQUENCE</scope>
    <source>
        <strain evidence="2">SGP5-SGP5p</strain>
        <tissue evidence="2">Aerial part</tissue>
    </source>
</reference>
<protein>
    <submittedName>
        <fullName evidence="2">Uncharacterized protein</fullName>
    </submittedName>
</protein>
<dbReference type="AlphaFoldDB" id="A0A9Q1QI13"/>
<feature type="region of interest" description="Disordered" evidence="1">
    <location>
        <begin position="49"/>
        <end position="74"/>
    </location>
</feature>
<proteinExistence type="predicted"/>
<dbReference type="EMBL" id="JAKOGI010000176">
    <property type="protein sequence ID" value="KAJ8441090.1"/>
    <property type="molecule type" value="Genomic_DNA"/>
</dbReference>
<gene>
    <name evidence="2" type="ORF">Cgig2_000351</name>
</gene>
<feature type="region of interest" description="Disordered" evidence="1">
    <location>
        <begin position="211"/>
        <end position="260"/>
    </location>
</feature>
<dbReference type="Proteomes" id="UP001153076">
    <property type="component" value="Unassembled WGS sequence"/>
</dbReference>
<feature type="compositionally biased region" description="Basic residues" evidence="1">
    <location>
        <begin position="228"/>
        <end position="240"/>
    </location>
</feature>
<evidence type="ECO:0000313" key="3">
    <source>
        <dbReference type="Proteomes" id="UP001153076"/>
    </source>
</evidence>
<dbReference type="OrthoDB" id="1752268at2759"/>